<dbReference type="CDD" id="cd15853">
    <property type="entry name" value="SNARE_Bet1"/>
    <property type="match status" value="1"/>
</dbReference>
<organism evidence="7 8">
    <name type="scientific">Planoprotostelium fungivorum</name>
    <dbReference type="NCBI Taxonomy" id="1890364"/>
    <lineage>
        <taxon>Eukaryota</taxon>
        <taxon>Amoebozoa</taxon>
        <taxon>Evosea</taxon>
        <taxon>Variosea</taxon>
        <taxon>Cavosteliida</taxon>
        <taxon>Cavosteliaceae</taxon>
        <taxon>Planoprotostelium</taxon>
    </lineage>
</organism>
<dbReference type="InterPro" id="IPR003409">
    <property type="entry name" value="MORN"/>
</dbReference>
<dbReference type="OrthoDB" id="270720at2759"/>
<dbReference type="SMART" id="SM00397">
    <property type="entry name" value="t_SNARE"/>
    <property type="match status" value="1"/>
</dbReference>
<feature type="region of interest" description="Disordered" evidence="3">
    <location>
        <begin position="128"/>
        <end position="159"/>
    </location>
</feature>
<evidence type="ECO:0000313" key="7">
    <source>
        <dbReference type="EMBL" id="PRP89700.1"/>
    </source>
</evidence>
<comment type="caution">
    <text evidence="7">The sequence shown here is derived from an EMBL/GenBank/DDBJ whole genome shotgun (WGS) entry which is preliminary data.</text>
</comment>
<accession>A0A2P6P0H7</accession>
<proteinExistence type="predicted"/>
<feature type="transmembrane region" description="Helical" evidence="4">
    <location>
        <begin position="101"/>
        <end position="121"/>
    </location>
</feature>
<feature type="compositionally biased region" description="Basic and acidic residues" evidence="3">
    <location>
        <begin position="545"/>
        <end position="564"/>
    </location>
</feature>
<keyword evidence="1" id="KW-0677">Repeat</keyword>
<dbReference type="InterPro" id="IPR001810">
    <property type="entry name" value="F-box_dom"/>
</dbReference>
<evidence type="ECO:0000259" key="5">
    <source>
        <dbReference type="PROSITE" id="PS50181"/>
    </source>
</evidence>
<evidence type="ECO:0000256" key="4">
    <source>
        <dbReference type="SAM" id="Phobius"/>
    </source>
</evidence>
<dbReference type="Pfam" id="PF05739">
    <property type="entry name" value="SNARE"/>
    <property type="match status" value="1"/>
</dbReference>
<dbReference type="Pfam" id="PF02493">
    <property type="entry name" value="MORN"/>
    <property type="match status" value="7"/>
</dbReference>
<dbReference type="InterPro" id="IPR036047">
    <property type="entry name" value="F-box-like_dom_sf"/>
</dbReference>
<evidence type="ECO:0000256" key="1">
    <source>
        <dbReference type="ARBA" id="ARBA00022737"/>
    </source>
</evidence>
<evidence type="ECO:0000256" key="2">
    <source>
        <dbReference type="ARBA" id="ARBA00046280"/>
    </source>
</evidence>
<sequence>MNNRKDRRNNDRSVLGIPSELRGNVSVNEQVLLDQNDRKVDALHYMSGSLKQIALDIESGLKEGNTMLDELDGEMSKTQSLLKGAMRHLDRITKQSKGWHMCMLFMFVFFVVFFLLLVAVFNEPSVARSSEWPSNWGTKSVGSTKDNSQDDTENKTPFDIGLTPTERKIALLERLLRTTRQMTTEVQEESESCNLLCDLERELNQLKGSIQSTKLFLRFSETYLSPSNIQSGYFGVIPEEIRMYILSLLSPQDIHSMSRCCKEWCKLVDDDMTWHALCKRDFPSETKPEHRSWKWLYRCHHVQFPQILRSSPGTFVLPDGHKYIGDWKDSLRHGYGVFFWSDGRKYEGEWREDKRNIYGRYTYSDGTSYEGQWKDDKRNGIGTYSWPDGRQYTGEWDNHRKNGQGVHVWPDGSRYTGQWKDGSRNGKGTFHWDNGRYYQGEWQEGKTKGIGAFIWPDGDKYIGEWQAGRRYGKGQLVCTDGCVYNQEWREIRFEKSYKGAYDDLDLARTLENRRQKAIQGSIDITCTHLNHGTTSPTPNKTLNESGREDVSEDTIRPAAEESVRPIESLMTEENMLPTEESLLTGEDIPGEEPPLKRAKKS</sequence>
<evidence type="ECO:0008006" key="9">
    <source>
        <dbReference type="Google" id="ProtNLM"/>
    </source>
</evidence>
<keyword evidence="4" id="KW-1133">Transmembrane helix</keyword>
<dbReference type="SMART" id="SM00256">
    <property type="entry name" value="FBOX"/>
    <property type="match status" value="1"/>
</dbReference>
<name>A0A2P6P0H7_9EUKA</name>
<keyword evidence="8" id="KW-1185">Reference proteome</keyword>
<dbReference type="InParanoid" id="A0A2P6P0H7"/>
<dbReference type="GO" id="GO:0012505">
    <property type="term" value="C:endomembrane system"/>
    <property type="evidence" value="ECO:0007669"/>
    <property type="project" value="UniProtKB-SubCell"/>
</dbReference>
<dbReference type="Proteomes" id="UP000241769">
    <property type="component" value="Unassembled WGS sequence"/>
</dbReference>
<feature type="domain" description="T-SNARE coiled-coil homology" evidence="6">
    <location>
        <begin position="30"/>
        <end position="92"/>
    </location>
</feature>
<dbReference type="AlphaFoldDB" id="A0A2P6P0H7"/>
<dbReference type="PROSITE" id="PS50181">
    <property type="entry name" value="FBOX"/>
    <property type="match status" value="1"/>
</dbReference>
<dbReference type="PROSITE" id="PS50192">
    <property type="entry name" value="T_SNARE"/>
    <property type="match status" value="1"/>
</dbReference>
<feature type="region of interest" description="Disordered" evidence="3">
    <location>
        <begin position="529"/>
        <end position="601"/>
    </location>
</feature>
<keyword evidence="4" id="KW-0812">Transmembrane</keyword>
<dbReference type="SMART" id="SM00698">
    <property type="entry name" value="MORN"/>
    <property type="match status" value="7"/>
</dbReference>
<dbReference type="SUPFAM" id="SSF58038">
    <property type="entry name" value="SNARE fusion complex"/>
    <property type="match status" value="1"/>
</dbReference>
<dbReference type="SUPFAM" id="SSF81383">
    <property type="entry name" value="F-box domain"/>
    <property type="match status" value="1"/>
</dbReference>
<dbReference type="STRING" id="1890364.A0A2P6P0H7"/>
<feature type="compositionally biased region" description="Polar residues" evidence="3">
    <location>
        <begin position="529"/>
        <end position="544"/>
    </location>
</feature>
<reference evidence="7 8" key="1">
    <citation type="journal article" date="2018" name="Genome Biol. Evol.">
        <title>Multiple Roots of Fruiting Body Formation in Amoebozoa.</title>
        <authorList>
            <person name="Hillmann F."/>
            <person name="Forbes G."/>
            <person name="Novohradska S."/>
            <person name="Ferling I."/>
            <person name="Riege K."/>
            <person name="Groth M."/>
            <person name="Westermann M."/>
            <person name="Marz M."/>
            <person name="Spaller T."/>
            <person name="Winckler T."/>
            <person name="Schaap P."/>
            <person name="Glockner G."/>
        </authorList>
    </citation>
    <scope>NUCLEOTIDE SEQUENCE [LARGE SCALE GENOMIC DNA]</scope>
    <source>
        <strain evidence="7 8">Jena</strain>
    </source>
</reference>
<dbReference type="InterPro" id="IPR039899">
    <property type="entry name" value="BET1_SNARE"/>
</dbReference>
<feature type="compositionally biased region" description="Polar residues" evidence="3">
    <location>
        <begin position="128"/>
        <end position="146"/>
    </location>
</feature>
<dbReference type="InterPro" id="IPR000727">
    <property type="entry name" value="T_SNARE_dom"/>
</dbReference>
<dbReference type="SUPFAM" id="SSF82185">
    <property type="entry name" value="Histone H3 K4-specific methyltransferase SET7/9 N-terminal domain"/>
    <property type="match status" value="1"/>
</dbReference>
<dbReference type="PANTHER" id="PTHR23084">
    <property type="entry name" value="PHOSPHATIDYLINOSITOL-4-PHOSPHATE 5-KINASE RELATED"/>
    <property type="match status" value="1"/>
</dbReference>
<gene>
    <name evidence="7" type="ORF">PROFUN_00042</name>
</gene>
<dbReference type="Gene3D" id="1.20.5.110">
    <property type="match status" value="1"/>
</dbReference>
<evidence type="ECO:0000313" key="8">
    <source>
        <dbReference type="Proteomes" id="UP000241769"/>
    </source>
</evidence>
<protein>
    <recommendedName>
        <fullName evidence="9">F-box domain-containing protein</fullName>
    </recommendedName>
</protein>
<evidence type="ECO:0000259" key="6">
    <source>
        <dbReference type="PROSITE" id="PS50192"/>
    </source>
</evidence>
<evidence type="ECO:0000256" key="3">
    <source>
        <dbReference type="SAM" id="MobiDB-lite"/>
    </source>
</evidence>
<keyword evidence="4" id="KW-0472">Membrane</keyword>
<dbReference type="Gene3D" id="1.20.1280.50">
    <property type="match status" value="1"/>
</dbReference>
<comment type="subcellular location">
    <subcellularLocation>
        <location evidence="2">Endomembrane system</location>
        <topology evidence="2">Single-pass type IV membrane protein</topology>
    </subcellularLocation>
</comment>
<feature type="domain" description="F-box" evidence="5">
    <location>
        <begin position="231"/>
        <end position="277"/>
    </location>
</feature>
<dbReference type="PANTHER" id="PTHR23084:SF263">
    <property type="entry name" value="MORN REPEAT-CONTAINING PROTEIN 1"/>
    <property type="match status" value="1"/>
</dbReference>
<dbReference type="Pfam" id="PF12937">
    <property type="entry name" value="F-box-like"/>
    <property type="match status" value="1"/>
</dbReference>
<dbReference type="EMBL" id="MDYQ01000001">
    <property type="protein sequence ID" value="PRP89700.1"/>
    <property type="molecule type" value="Genomic_DNA"/>
</dbReference>
<dbReference type="Gene3D" id="2.20.110.10">
    <property type="entry name" value="Histone H3 K4-specific methyltransferase SET7/9 N-terminal domain"/>
    <property type="match status" value="4"/>
</dbReference>